<organism evidence="2">
    <name type="scientific">Siphoviridae sp. cthu813</name>
    <dbReference type="NCBI Taxonomy" id="2825618"/>
    <lineage>
        <taxon>Viruses</taxon>
        <taxon>Duplodnaviria</taxon>
        <taxon>Heunggongvirae</taxon>
        <taxon>Uroviricota</taxon>
        <taxon>Caudoviricetes</taxon>
    </lineage>
</organism>
<sequence length="119" mass="13762">MQMGEQQLITLIVAMFASTGFWAFVRTIYEHRCEKKKEEKHKVSYELVNDLRKALLGVMHTMIFSLGTDYVRQGTLTLEEYDNFMSLYEPYEKLGGNGTGKKLKNEIEKIQVTDAQTNT</sequence>
<evidence type="ECO:0000256" key="1">
    <source>
        <dbReference type="SAM" id="Phobius"/>
    </source>
</evidence>
<accession>A0A8S5VI37</accession>
<keyword evidence="1" id="KW-0472">Membrane</keyword>
<feature type="transmembrane region" description="Helical" evidence="1">
    <location>
        <begin position="6"/>
        <end position="29"/>
    </location>
</feature>
<keyword evidence="1" id="KW-0812">Transmembrane</keyword>
<reference evidence="2" key="1">
    <citation type="journal article" date="2021" name="Proc. Natl. Acad. Sci. U.S.A.">
        <title>A Catalog of Tens of Thousands of Viruses from Human Metagenomes Reveals Hidden Associations with Chronic Diseases.</title>
        <authorList>
            <person name="Tisza M.J."/>
            <person name="Buck C.B."/>
        </authorList>
    </citation>
    <scope>NUCLEOTIDE SEQUENCE</scope>
    <source>
        <strain evidence="2">Cthu813</strain>
    </source>
</reference>
<proteinExistence type="predicted"/>
<evidence type="ECO:0000313" key="2">
    <source>
        <dbReference type="EMBL" id="DAG06350.1"/>
    </source>
</evidence>
<name>A0A8S5VI37_9CAUD</name>
<dbReference type="EMBL" id="BK016270">
    <property type="protein sequence ID" value="DAG06350.1"/>
    <property type="molecule type" value="Genomic_DNA"/>
</dbReference>
<keyword evidence="1" id="KW-1133">Transmembrane helix</keyword>
<protein>
    <submittedName>
        <fullName evidence="2">Holin protein</fullName>
    </submittedName>
</protein>